<accession>A0AAV7LUH3</accession>
<gene>
    <name evidence="1" type="ORF">NDU88_005583</name>
</gene>
<evidence type="ECO:0000313" key="1">
    <source>
        <dbReference type="EMBL" id="KAJ1092473.1"/>
    </source>
</evidence>
<dbReference type="EMBL" id="JANPWB010000015">
    <property type="protein sequence ID" value="KAJ1092473.1"/>
    <property type="molecule type" value="Genomic_DNA"/>
</dbReference>
<dbReference type="AlphaFoldDB" id="A0AAV7LUH3"/>
<reference evidence="1" key="1">
    <citation type="journal article" date="2022" name="bioRxiv">
        <title>Sequencing and chromosome-scale assembly of the giantPleurodeles waltlgenome.</title>
        <authorList>
            <person name="Brown T."/>
            <person name="Elewa A."/>
            <person name="Iarovenko S."/>
            <person name="Subramanian E."/>
            <person name="Araus A.J."/>
            <person name="Petzold A."/>
            <person name="Susuki M."/>
            <person name="Suzuki K.-i.T."/>
            <person name="Hayashi T."/>
            <person name="Toyoda A."/>
            <person name="Oliveira C."/>
            <person name="Osipova E."/>
            <person name="Leigh N.D."/>
            <person name="Simon A."/>
            <person name="Yun M.H."/>
        </authorList>
    </citation>
    <scope>NUCLEOTIDE SEQUENCE</scope>
    <source>
        <strain evidence="1">20211129_DDA</strain>
        <tissue evidence="1">Liver</tissue>
    </source>
</reference>
<comment type="caution">
    <text evidence="1">The sequence shown here is derived from an EMBL/GenBank/DDBJ whole genome shotgun (WGS) entry which is preliminary data.</text>
</comment>
<proteinExistence type="predicted"/>
<protein>
    <submittedName>
        <fullName evidence="1">Uncharacterized protein</fullName>
    </submittedName>
</protein>
<keyword evidence="2" id="KW-1185">Reference proteome</keyword>
<evidence type="ECO:0000313" key="2">
    <source>
        <dbReference type="Proteomes" id="UP001066276"/>
    </source>
</evidence>
<name>A0AAV7LUH3_PLEWA</name>
<sequence>MNRKVRDTIPHVPESSELHDRVRKALSKRVEKNYKMSRKRRAKERNICVGDHVLVRNRRSGSKFLLPFEKEPWVVSAIKGTMVTAKMNQETITGNISFFKTFRMVSGEMETDQVVSHGSLKEDDDDRSLDSRDHCYTLQSSGMVVGESLLACRECADVQGSEVIQSSDQDLAESLVVGSLPPRQGLEHYHLHPRPTRSTRLKGFVAD</sequence>
<organism evidence="1 2">
    <name type="scientific">Pleurodeles waltl</name>
    <name type="common">Iberian ribbed newt</name>
    <dbReference type="NCBI Taxonomy" id="8319"/>
    <lineage>
        <taxon>Eukaryota</taxon>
        <taxon>Metazoa</taxon>
        <taxon>Chordata</taxon>
        <taxon>Craniata</taxon>
        <taxon>Vertebrata</taxon>
        <taxon>Euteleostomi</taxon>
        <taxon>Amphibia</taxon>
        <taxon>Batrachia</taxon>
        <taxon>Caudata</taxon>
        <taxon>Salamandroidea</taxon>
        <taxon>Salamandridae</taxon>
        <taxon>Pleurodelinae</taxon>
        <taxon>Pleurodeles</taxon>
    </lineage>
</organism>
<dbReference type="Proteomes" id="UP001066276">
    <property type="component" value="Chromosome 11"/>
</dbReference>